<gene>
    <name evidence="1" type="ORF">S01H1_44638</name>
</gene>
<protein>
    <submittedName>
        <fullName evidence="1">Uncharacterized protein</fullName>
    </submittedName>
</protein>
<sequence length="85" mass="9780">DFKVTLEGYNLDYDSIRNAIKEFGAVIRNVDNVISAERYVPQQDSEKLSASILVLASHSDAKIHKIDQIHDEFDRTLKYIRSQRA</sequence>
<dbReference type="Pfam" id="PF02680">
    <property type="entry name" value="DUF211"/>
    <property type="match status" value="1"/>
</dbReference>
<dbReference type="Gene3D" id="3.30.70.1340">
    <property type="entry name" value="MTH889-like domain"/>
    <property type="match status" value="1"/>
</dbReference>
<evidence type="ECO:0000313" key="1">
    <source>
        <dbReference type="EMBL" id="GAG08984.1"/>
    </source>
</evidence>
<dbReference type="InterPro" id="IPR003831">
    <property type="entry name" value="DUF211"/>
</dbReference>
<accession>X0UT35</accession>
<dbReference type="SUPFAM" id="SSF160363">
    <property type="entry name" value="MTH889-like"/>
    <property type="match status" value="1"/>
</dbReference>
<name>X0UT35_9ZZZZ</name>
<comment type="caution">
    <text evidence="1">The sequence shown here is derived from an EMBL/GenBank/DDBJ whole genome shotgun (WGS) entry which is preliminary data.</text>
</comment>
<dbReference type="EMBL" id="BARS01028480">
    <property type="protein sequence ID" value="GAG08984.1"/>
    <property type="molecule type" value="Genomic_DNA"/>
</dbReference>
<organism evidence="1">
    <name type="scientific">marine sediment metagenome</name>
    <dbReference type="NCBI Taxonomy" id="412755"/>
    <lineage>
        <taxon>unclassified sequences</taxon>
        <taxon>metagenomes</taxon>
        <taxon>ecological metagenomes</taxon>
    </lineage>
</organism>
<proteinExistence type="predicted"/>
<dbReference type="AlphaFoldDB" id="X0UT35"/>
<reference evidence="1" key="1">
    <citation type="journal article" date="2014" name="Front. Microbiol.">
        <title>High frequency of phylogenetically diverse reductive dehalogenase-homologous genes in deep subseafloor sedimentary metagenomes.</title>
        <authorList>
            <person name="Kawai M."/>
            <person name="Futagami T."/>
            <person name="Toyoda A."/>
            <person name="Takaki Y."/>
            <person name="Nishi S."/>
            <person name="Hori S."/>
            <person name="Arai W."/>
            <person name="Tsubouchi T."/>
            <person name="Morono Y."/>
            <person name="Uchiyama I."/>
            <person name="Ito T."/>
            <person name="Fujiyama A."/>
            <person name="Inagaki F."/>
            <person name="Takami H."/>
        </authorList>
    </citation>
    <scope>NUCLEOTIDE SEQUENCE</scope>
    <source>
        <strain evidence="1">Expedition CK06-06</strain>
    </source>
</reference>
<feature type="non-terminal residue" evidence="1">
    <location>
        <position position="1"/>
    </location>
</feature>
<dbReference type="InterPro" id="IPR023129">
    <property type="entry name" value="MTH889-like_dom_sf"/>
</dbReference>